<dbReference type="Pfam" id="PF01614">
    <property type="entry name" value="IclR_C"/>
    <property type="match status" value="1"/>
</dbReference>
<dbReference type="InterPro" id="IPR050707">
    <property type="entry name" value="HTH_MetabolicPath_Reg"/>
</dbReference>
<evidence type="ECO:0000313" key="6">
    <source>
        <dbReference type="EMBL" id="MBO1080958.1"/>
    </source>
</evidence>
<dbReference type="EMBL" id="JACTNG010000011">
    <property type="protein sequence ID" value="MBO1080958.1"/>
    <property type="molecule type" value="Genomic_DNA"/>
</dbReference>
<keyword evidence="7" id="KW-1185">Reference proteome</keyword>
<feature type="domain" description="IclR-ED" evidence="5">
    <location>
        <begin position="69"/>
        <end position="252"/>
    </location>
</feature>
<evidence type="ECO:0000259" key="5">
    <source>
        <dbReference type="PROSITE" id="PS51078"/>
    </source>
</evidence>
<evidence type="ECO:0000256" key="3">
    <source>
        <dbReference type="ARBA" id="ARBA00023163"/>
    </source>
</evidence>
<dbReference type="SUPFAM" id="SSF46785">
    <property type="entry name" value="Winged helix' DNA-binding domain"/>
    <property type="match status" value="1"/>
</dbReference>
<dbReference type="InterPro" id="IPR036388">
    <property type="entry name" value="WH-like_DNA-bd_sf"/>
</dbReference>
<keyword evidence="1" id="KW-0805">Transcription regulation</keyword>
<dbReference type="Gene3D" id="1.10.10.10">
    <property type="entry name" value="Winged helix-like DNA-binding domain superfamily/Winged helix DNA-binding domain"/>
    <property type="match status" value="1"/>
</dbReference>
<dbReference type="Gene3D" id="3.30.450.40">
    <property type="match status" value="1"/>
</dbReference>
<accession>A0ABS3KWF9</accession>
<evidence type="ECO:0000259" key="4">
    <source>
        <dbReference type="PROSITE" id="PS51077"/>
    </source>
</evidence>
<reference evidence="6 7" key="1">
    <citation type="submission" date="2020-09" db="EMBL/GenBank/DDBJ databases">
        <title>Roseomonas.</title>
        <authorList>
            <person name="Zhu W."/>
        </authorList>
    </citation>
    <scope>NUCLEOTIDE SEQUENCE [LARGE SCALE GENOMIC DNA]</scope>
    <source>
        <strain evidence="6 7">573</strain>
    </source>
</reference>
<protein>
    <submittedName>
        <fullName evidence="6">Helix-turn-helix domain-containing protein</fullName>
    </submittedName>
</protein>
<comment type="caution">
    <text evidence="6">The sequence shown here is derived from an EMBL/GenBank/DDBJ whole genome shotgun (WGS) entry which is preliminary data.</text>
</comment>
<dbReference type="PROSITE" id="PS51077">
    <property type="entry name" value="HTH_ICLR"/>
    <property type="match status" value="1"/>
</dbReference>
<keyword evidence="2" id="KW-0238">DNA-binding</keyword>
<dbReference type="InterPro" id="IPR005471">
    <property type="entry name" value="Tscrpt_reg_IclR_N"/>
</dbReference>
<evidence type="ECO:0000256" key="2">
    <source>
        <dbReference type="ARBA" id="ARBA00023125"/>
    </source>
</evidence>
<dbReference type="InterPro" id="IPR036390">
    <property type="entry name" value="WH_DNA-bd_sf"/>
</dbReference>
<dbReference type="RefSeq" id="WP_207419130.1">
    <property type="nucleotide sequence ID" value="NZ_CP061177.1"/>
</dbReference>
<dbReference type="InterPro" id="IPR014757">
    <property type="entry name" value="Tscrpt_reg_IclR_C"/>
</dbReference>
<dbReference type="SMART" id="SM00346">
    <property type="entry name" value="HTH_ICLR"/>
    <property type="match status" value="1"/>
</dbReference>
<evidence type="ECO:0000256" key="1">
    <source>
        <dbReference type="ARBA" id="ARBA00023015"/>
    </source>
</evidence>
<dbReference type="Pfam" id="PF09339">
    <property type="entry name" value="HTH_IclR"/>
    <property type="match status" value="1"/>
</dbReference>
<dbReference type="SUPFAM" id="SSF55781">
    <property type="entry name" value="GAF domain-like"/>
    <property type="match status" value="1"/>
</dbReference>
<keyword evidence="3" id="KW-0804">Transcription</keyword>
<organism evidence="6 7">
    <name type="scientific">Roseomonas haemaphysalidis</name>
    <dbReference type="NCBI Taxonomy" id="2768162"/>
    <lineage>
        <taxon>Bacteria</taxon>
        <taxon>Pseudomonadati</taxon>
        <taxon>Pseudomonadota</taxon>
        <taxon>Alphaproteobacteria</taxon>
        <taxon>Acetobacterales</taxon>
        <taxon>Roseomonadaceae</taxon>
        <taxon>Roseomonas</taxon>
    </lineage>
</organism>
<sequence>MNATVPSAARVLDLLEFLAGRPGGASLSEAVAALALPKSSTLLLLRTLLARGYVLRDSADRYRLHALFREHGFGWGGHRHARLVALAEPLMARLRDTVEETVLLGVAEAQGVRLLAKAVALADLRYDVELSRPSPFYCTAMGRVLTAFAPESAQAAMLDAVPRVAMTPATVTDLAALRAMVAAARADSLAIVEEEWVLGGTGIAVPVLGADGMAVATLDVGCVTTRFHAKRGRIVAALRETGQALGALLRTS</sequence>
<dbReference type="PANTHER" id="PTHR30136">
    <property type="entry name" value="HELIX-TURN-HELIX TRANSCRIPTIONAL REGULATOR, ICLR FAMILY"/>
    <property type="match status" value="1"/>
</dbReference>
<proteinExistence type="predicted"/>
<evidence type="ECO:0000313" key="7">
    <source>
        <dbReference type="Proteomes" id="UP001518989"/>
    </source>
</evidence>
<feature type="domain" description="HTH iclR-type" evidence="4">
    <location>
        <begin position="5"/>
        <end position="66"/>
    </location>
</feature>
<dbReference type="InterPro" id="IPR029016">
    <property type="entry name" value="GAF-like_dom_sf"/>
</dbReference>
<dbReference type="PROSITE" id="PS51078">
    <property type="entry name" value="ICLR_ED"/>
    <property type="match status" value="1"/>
</dbReference>
<dbReference type="PANTHER" id="PTHR30136:SF35">
    <property type="entry name" value="HTH-TYPE TRANSCRIPTIONAL REGULATOR RV1719"/>
    <property type="match status" value="1"/>
</dbReference>
<gene>
    <name evidence="6" type="ORF">IAI61_18095</name>
</gene>
<dbReference type="Proteomes" id="UP001518989">
    <property type="component" value="Unassembled WGS sequence"/>
</dbReference>
<name>A0ABS3KWF9_9PROT</name>